<evidence type="ECO:0000256" key="4">
    <source>
        <dbReference type="ARBA" id="ARBA00022989"/>
    </source>
</evidence>
<evidence type="ECO:0000256" key="7">
    <source>
        <dbReference type="ARBA" id="ARBA00023136"/>
    </source>
</evidence>
<dbReference type="EMBL" id="JAEHOE010000065">
    <property type="protein sequence ID" value="KAG2490117.1"/>
    <property type="molecule type" value="Genomic_DNA"/>
</dbReference>
<dbReference type="PANTHER" id="PTHR14360">
    <property type="entry name" value="PROTEIN FMP32, MITOCHONDRIAL"/>
    <property type="match status" value="1"/>
</dbReference>
<keyword evidence="9" id="KW-1185">Reference proteome</keyword>
<dbReference type="PANTHER" id="PTHR14360:SF1">
    <property type="entry name" value="PROTEIN FMP32, MITOCHONDRIAL"/>
    <property type="match status" value="1"/>
</dbReference>
<dbReference type="Proteomes" id="UP000612055">
    <property type="component" value="Unassembled WGS sequence"/>
</dbReference>
<comment type="subcellular location">
    <subcellularLocation>
        <location evidence="2">Membrane</location>
    </subcellularLocation>
    <subcellularLocation>
        <location evidence="1">Mitochondrion</location>
    </subcellularLocation>
</comment>
<sequence>MASRLARSSLQPLATLHARRGYSGPGSLEEARKALVSNHLLVDTLDLTKTFEKTGLPRDTAEQLARDISAVILLNKQKMDEAFVKQSMMEKIILEQEARIQGFKNELSKTQDMLQASVNKDLERQQSYLDKMKAEVRHEIDKLSASQRLDMNLEKGRMRDDLQGIRDKTTELVIKVDRDVNELRSGVEKAKNDTIKSVITILGTFSAMAFTISRFVQMSTGG</sequence>
<accession>A0A835XUW0</accession>
<keyword evidence="3" id="KW-0812">Transmembrane</keyword>
<dbReference type="GO" id="GO:0005739">
    <property type="term" value="C:mitochondrion"/>
    <property type="evidence" value="ECO:0007669"/>
    <property type="project" value="UniProtKB-SubCell"/>
</dbReference>
<keyword evidence="5" id="KW-0175">Coiled coil</keyword>
<evidence type="ECO:0000256" key="5">
    <source>
        <dbReference type="ARBA" id="ARBA00023054"/>
    </source>
</evidence>
<evidence type="ECO:0000313" key="8">
    <source>
        <dbReference type="EMBL" id="KAG2490117.1"/>
    </source>
</evidence>
<evidence type="ECO:0000256" key="6">
    <source>
        <dbReference type="ARBA" id="ARBA00023128"/>
    </source>
</evidence>
<keyword evidence="4" id="KW-1133">Transmembrane helix</keyword>
<organism evidence="8 9">
    <name type="scientific">Edaphochlamys debaryana</name>
    <dbReference type="NCBI Taxonomy" id="47281"/>
    <lineage>
        <taxon>Eukaryota</taxon>
        <taxon>Viridiplantae</taxon>
        <taxon>Chlorophyta</taxon>
        <taxon>core chlorophytes</taxon>
        <taxon>Chlorophyceae</taxon>
        <taxon>CS clade</taxon>
        <taxon>Chlamydomonadales</taxon>
        <taxon>Chlamydomonadales incertae sedis</taxon>
        <taxon>Edaphochlamys</taxon>
    </lineage>
</organism>
<name>A0A835XUW0_9CHLO</name>
<comment type="caution">
    <text evidence="8">The sequence shown here is derived from an EMBL/GenBank/DDBJ whole genome shotgun (WGS) entry which is preliminary data.</text>
</comment>
<proteinExistence type="predicted"/>
<keyword evidence="7" id="KW-0472">Membrane</keyword>
<dbReference type="OrthoDB" id="889336at2759"/>
<evidence type="ECO:0000256" key="2">
    <source>
        <dbReference type="ARBA" id="ARBA00004370"/>
    </source>
</evidence>
<evidence type="ECO:0000256" key="1">
    <source>
        <dbReference type="ARBA" id="ARBA00004173"/>
    </source>
</evidence>
<dbReference type="Pfam" id="PF07798">
    <property type="entry name" value="CCDC90-like"/>
    <property type="match status" value="1"/>
</dbReference>
<dbReference type="GO" id="GO:0016020">
    <property type="term" value="C:membrane"/>
    <property type="evidence" value="ECO:0007669"/>
    <property type="project" value="UniProtKB-SubCell"/>
</dbReference>
<protein>
    <submittedName>
        <fullName evidence="8">Uncharacterized protein</fullName>
    </submittedName>
</protein>
<dbReference type="InterPro" id="IPR024461">
    <property type="entry name" value="CCDC90-like"/>
</dbReference>
<dbReference type="AlphaFoldDB" id="A0A835XUW0"/>
<evidence type="ECO:0000256" key="3">
    <source>
        <dbReference type="ARBA" id="ARBA00022692"/>
    </source>
</evidence>
<evidence type="ECO:0000313" key="9">
    <source>
        <dbReference type="Proteomes" id="UP000612055"/>
    </source>
</evidence>
<keyword evidence="6" id="KW-0496">Mitochondrion</keyword>
<reference evidence="8" key="1">
    <citation type="journal article" date="2020" name="bioRxiv">
        <title>Comparative genomics of Chlamydomonas.</title>
        <authorList>
            <person name="Craig R.J."/>
            <person name="Hasan A.R."/>
            <person name="Ness R.W."/>
            <person name="Keightley P.D."/>
        </authorList>
    </citation>
    <scope>NUCLEOTIDE SEQUENCE</scope>
    <source>
        <strain evidence="8">CCAP 11/70</strain>
    </source>
</reference>
<gene>
    <name evidence="8" type="ORF">HYH03_011423</name>
</gene>